<protein>
    <recommendedName>
        <fullName evidence="4">Integral membrane protein</fullName>
    </recommendedName>
</protein>
<evidence type="ECO:0000313" key="3">
    <source>
        <dbReference type="Proteomes" id="UP000051015"/>
    </source>
</evidence>
<comment type="caution">
    <text evidence="2">The sequence shown here is derived from an EMBL/GenBank/DDBJ whole genome shotgun (WGS) entry which is preliminary data.</text>
</comment>
<feature type="transmembrane region" description="Helical" evidence="1">
    <location>
        <begin position="134"/>
        <end position="151"/>
    </location>
</feature>
<keyword evidence="1" id="KW-0472">Membrane</keyword>
<proteinExistence type="predicted"/>
<sequence length="862" mass="97544">MEKTKKISRYILAFLLPLCLIMFAYYLNGIYWDSTKSILASDAFTQTANFYASFHDVLHGKESWLYTWNAALGLNYLGLYSYYLGGPVTFLVYFFDKYDIPNAVYLITLVKFGLCGLTSYLYSKRSFAIAEWKHYLLSSCYALMSFGVAYAEQPMWLDAIYILPIVIGGIDTLLAKKKYTLLFLAYSLLFLTNFYMAYIVGLFSLLYFIAQSYSLSKMNWHNLGRYFATIICSIMTSGVIIVPTIFNMLRTHEPLSKITGLVTDNSGLWDLVIKNMTGVYDTTKFGTVPFVYIGLFPLMLAIAFFLHSKIMRRSKLAFGILIIIVGGSFYLQPLDLFWQGGHSPSMFLYRYSLVWSFLIFWLAGKSWAAGLEKNKFIKIGLFYLVLTIVAYLGSFGHYRYAGNTNFIITLFLVAAYILIAAVKPSLFNMQRKFILFLLVIAEIGFNSYALIHGTGIEWHYPETSLYNNNMSDINNAVRKYKGKAKWWRMASLDPISRDDGLNYGYSSVDLFSSMRNRPFQEQMNLLGFKSGGNNLNISYGNNTLLMDSLLGIRLNIAKGTISKYGFVEQQPSGTYRVYKNKYQVGLGVVAPNNLANIKFRQTDNLGNQTKLMNMVSGALSSTKYFTSVTPKIVDVQNTKATTDQTHFYLNAQHENSLQTITWEVDIPAHEQAYLSMFLMQTKSGNATISLEVPNKNIISNSNLSMVGQYLDLGNYQSRERIRFTTKIFGSPSMTFAKPNVILLDTKKYAAAVARLSRNSASLVINSSKITGEAKTRQARSWLYTSIPYDPGWLAKVNGRCVKTTSIDNTFLTLPLAKGKNQISLQFWPEGLGAGVLTSLSGIVIFSAIAFFEFKKQRKNNRK</sequence>
<feature type="transmembrane region" description="Helical" evidence="1">
    <location>
        <begin position="433"/>
        <end position="451"/>
    </location>
</feature>
<dbReference type="STRING" id="1423725.FC19_GL001096"/>
<feature type="transmembrane region" description="Helical" evidence="1">
    <location>
        <begin position="400"/>
        <end position="421"/>
    </location>
</feature>
<feature type="transmembrane region" description="Helical" evidence="1">
    <location>
        <begin position="831"/>
        <end position="853"/>
    </location>
</feature>
<keyword evidence="1" id="KW-0812">Transmembrane</keyword>
<reference evidence="2 3" key="1">
    <citation type="journal article" date="2015" name="Genome Announc.">
        <title>Expanding the biotechnology potential of lactobacilli through comparative genomics of 213 strains and associated genera.</title>
        <authorList>
            <person name="Sun Z."/>
            <person name="Harris H.M."/>
            <person name="McCann A."/>
            <person name="Guo C."/>
            <person name="Argimon S."/>
            <person name="Zhang W."/>
            <person name="Yang X."/>
            <person name="Jeffery I.B."/>
            <person name="Cooney J.C."/>
            <person name="Kagawa T.F."/>
            <person name="Liu W."/>
            <person name="Song Y."/>
            <person name="Salvetti E."/>
            <person name="Wrobel A."/>
            <person name="Rasinkangas P."/>
            <person name="Parkhill J."/>
            <person name="Rea M.C."/>
            <person name="O'Sullivan O."/>
            <person name="Ritari J."/>
            <person name="Douillard F.P."/>
            <person name="Paul Ross R."/>
            <person name="Yang R."/>
            <person name="Briner A.E."/>
            <person name="Felis G.E."/>
            <person name="de Vos W.M."/>
            <person name="Barrangou R."/>
            <person name="Klaenhammer T.R."/>
            <person name="Caufield P.W."/>
            <person name="Cui Y."/>
            <person name="Zhang H."/>
            <person name="O'Toole P.W."/>
        </authorList>
    </citation>
    <scope>NUCLEOTIDE SEQUENCE [LARGE SCALE GENOMIC DNA]</scope>
    <source>
        <strain evidence="2 3">DSM 21051</strain>
    </source>
</reference>
<evidence type="ECO:0000313" key="2">
    <source>
        <dbReference type="EMBL" id="KRM96030.1"/>
    </source>
</evidence>
<feature type="transmembrane region" description="Helical" evidence="1">
    <location>
        <begin position="290"/>
        <end position="307"/>
    </location>
</feature>
<name>A0A0R2CW12_9LACO</name>
<dbReference type="Proteomes" id="UP000051015">
    <property type="component" value="Unassembled WGS sequence"/>
</dbReference>
<dbReference type="PANTHER" id="PTHR38454">
    <property type="entry name" value="INTEGRAL MEMBRANE PROTEIN-RELATED"/>
    <property type="match status" value="1"/>
</dbReference>
<dbReference type="OrthoDB" id="9815466at2"/>
<feature type="transmembrane region" description="Helical" evidence="1">
    <location>
        <begin position="102"/>
        <end position="122"/>
    </location>
</feature>
<dbReference type="InterPro" id="IPR018580">
    <property type="entry name" value="Uncharacterised_YfhO"/>
</dbReference>
<feature type="transmembrane region" description="Helical" evidence="1">
    <location>
        <begin position="376"/>
        <end position="394"/>
    </location>
</feature>
<accession>A0A0R2CW12</accession>
<dbReference type="EMBL" id="AYZD01000017">
    <property type="protein sequence ID" value="KRM96030.1"/>
    <property type="molecule type" value="Genomic_DNA"/>
</dbReference>
<feature type="transmembrane region" description="Helical" evidence="1">
    <location>
        <begin position="181"/>
        <end position="210"/>
    </location>
</feature>
<dbReference type="Pfam" id="PF09586">
    <property type="entry name" value="YfhO"/>
    <property type="match status" value="1"/>
</dbReference>
<dbReference type="PANTHER" id="PTHR38454:SF1">
    <property type="entry name" value="INTEGRAL MEMBRANE PROTEIN"/>
    <property type="match status" value="1"/>
</dbReference>
<dbReference type="RefSeq" id="WP_057876107.1">
    <property type="nucleotide sequence ID" value="NZ_AYZD01000017.1"/>
</dbReference>
<keyword evidence="1" id="KW-1133">Transmembrane helix</keyword>
<feature type="transmembrane region" description="Helical" evidence="1">
    <location>
        <begin position="346"/>
        <end position="364"/>
    </location>
</feature>
<feature type="transmembrane region" description="Helical" evidence="1">
    <location>
        <begin position="74"/>
        <end position="95"/>
    </location>
</feature>
<evidence type="ECO:0008006" key="4">
    <source>
        <dbReference type="Google" id="ProtNLM"/>
    </source>
</evidence>
<dbReference type="PATRIC" id="fig|1423725.3.peg.1130"/>
<feature type="transmembrane region" description="Helical" evidence="1">
    <location>
        <begin position="222"/>
        <end position="246"/>
    </location>
</feature>
<feature type="transmembrane region" description="Helical" evidence="1">
    <location>
        <begin position="7"/>
        <end position="27"/>
    </location>
</feature>
<keyword evidence="3" id="KW-1185">Reference proteome</keyword>
<feature type="transmembrane region" description="Helical" evidence="1">
    <location>
        <begin position="316"/>
        <end position="334"/>
    </location>
</feature>
<dbReference type="AlphaFoldDB" id="A0A0R2CW12"/>
<organism evidence="2 3">
    <name type="scientific">Liquorilactobacillus aquaticus DSM 21051</name>
    <dbReference type="NCBI Taxonomy" id="1423725"/>
    <lineage>
        <taxon>Bacteria</taxon>
        <taxon>Bacillati</taxon>
        <taxon>Bacillota</taxon>
        <taxon>Bacilli</taxon>
        <taxon>Lactobacillales</taxon>
        <taxon>Lactobacillaceae</taxon>
        <taxon>Liquorilactobacillus</taxon>
    </lineage>
</organism>
<gene>
    <name evidence="2" type="ORF">FC19_GL001096</name>
</gene>
<evidence type="ECO:0000256" key="1">
    <source>
        <dbReference type="SAM" id="Phobius"/>
    </source>
</evidence>